<reference evidence="8" key="1">
    <citation type="journal article" date="2006" name="Nature">
        <title>Deciphering the evolution and metabolism of an anammox bacterium from a community genome.</title>
        <authorList>
            <person name="Strous M."/>
            <person name="Pelletier E."/>
            <person name="Mangenot S."/>
            <person name="Rattei T."/>
            <person name="Lehner A."/>
            <person name="Taylor M.W."/>
            <person name="Horn M."/>
            <person name="Daims H."/>
            <person name="Bartol-Mavel D."/>
            <person name="Wincker P."/>
            <person name="Barbe V."/>
            <person name="Fonknechten N."/>
            <person name="Vallenet D."/>
            <person name="Segurens B."/>
            <person name="Schenowitz-Truong C."/>
            <person name="Medigue C."/>
            <person name="Collingro A."/>
            <person name="Snel B."/>
            <person name="Dutilh B.E."/>
            <person name="OpDenCamp H.J.M."/>
            <person name="vanDerDrift C."/>
            <person name="Cirpus I."/>
            <person name="vanDePas-Schoonen K.T."/>
            <person name="Harhangi H.R."/>
            <person name="vanNiftrik L."/>
            <person name="Schmid M."/>
            <person name="Keltjens J."/>
            <person name="vanDeVossenberg J."/>
            <person name="Kartal B."/>
            <person name="Meier H."/>
            <person name="Frishman D."/>
            <person name="Huynen M.A."/>
            <person name="Mewes H."/>
            <person name="Weissenbach J."/>
            <person name="Jetten M.S.M."/>
            <person name="Wagner M."/>
            <person name="LePaslier D."/>
        </authorList>
    </citation>
    <scope>NUCLEOTIDE SEQUENCE</scope>
</reference>
<proteinExistence type="inferred from homology"/>
<dbReference type="InterPro" id="IPR004456">
    <property type="entry name" value="Pglycerate_mutase_ApgM"/>
</dbReference>
<evidence type="ECO:0000256" key="6">
    <source>
        <dbReference type="ARBA" id="ARBA00023235"/>
    </source>
</evidence>
<evidence type="ECO:0000256" key="4">
    <source>
        <dbReference type="ARBA" id="ARBA00005524"/>
    </source>
</evidence>
<dbReference type="NCBIfam" id="NF003104">
    <property type="entry name" value="PRK04024.1"/>
    <property type="match status" value="1"/>
</dbReference>
<dbReference type="EMBL" id="CP049055">
    <property type="protein sequence ID" value="QII10896.1"/>
    <property type="molecule type" value="Genomic_DNA"/>
</dbReference>
<evidence type="ECO:0000313" key="8">
    <source>
        <dbReference type="EMBL" id="CAJ73870.1"/>
    </source>
</evidence>
<comment type="pathway">
    <text evidence="3">Carbohydrate degradation.</text>
</comment>
<dbReference type="EC" id="5.4.2.12" evidence="9"/>
<dbReference type="RefSeq" id="WP_099324337.1">
    <property type="nucleotide sequence ID" value="NZ_CP049055.1"/>
</dbReference>
<evidence type="ECO:0000259" key="7">
    <source>
        <dbReference type="Pfam" id="PF01676"/>
    </source>
</evidence>
<dbReference type="Pfam" id="PF01676">
    <property type="entry name" value="Metalloenzyme"/>
    <property type="match status" value="1"/>
</dbReference>
<name>Q1Q1J1_KUEST</name>
<dbReference type="KEGG" id="kst:KSMBR1_1005"/>
<accession>Q1Q1J1</accession>
<evidence type="ECO:0000313" key="12">
    <source>
        <dbReference type="Proteomes" id="UP000501926"/>
    </source>
</evidence>
<dbReference type="InterPro" id="IPR023665">
    <property type="entry name" value="ApgAM_prokaryotes"/>
</dbReference>
<dbReference type="PIRSF" id="PIRSF006392">
    <property type="entry name" value="IPGAM_arch"/>
    <property type="match status" value="1"/>
</dbReference>
<evidence type="ECO:0000256" key="2">
    <source>
        <dbReference type="ARBA" id="ARBA00002315"/>
    </source>
</evidence>
<keyword evidence="6 8" id="KW-0413">Isomerase</keyword>
<comment type="similarity">
    <text evidence="4">Belongs to the BPG-independent phosphoglycerate mutase family. A-PGAM subfamily.</text>
</comment>
<keyword evidence="11" id="KW-1185">Reference proteome</keyword>
<evidence type="ECO:0000256" key="3">
    <source>
        <dbReference type="ARBA" id="ARBA00004921"/>
    </source>
</evidence>
<dbReference type="NCBIfam" id="TIGR00306">
    <property type="entry name" value="apgM"/>
    <property type="match status" value="1"/>
</dbReference>
<dbReference type="GO" id="GO:0006096">
    <property type="term" value="P:glycolytic process"/>
    <property type="evidence" value="ECO:0007669"/>
    <property type="project" value="UniProtKB-KW"/>
</dbReference>
<comment type="catalytic activity">
    <reaction evidence="1">
        <text>(2R)-2-phosphoglycerate = (2R)-3-phosphoglycerate</text>
        <dbReference type="Rhea" id="RHEA:15901"/>
        <dbReference type="ChEBI" id="CHEBI:58272"/>
        <dbReference type="ChEBI" id="CHEBI:58289"/>
        <dbReference type="EC" id="5.4.2.12"/>
    </reaction>
</comment>
<dbReference type="Gene3D" id="3.40.720.10">
    <property type="entry name" value="Alkaline Phosphatase, subunit A"/>
    <property type="match status" value="2"/>
</dbReference>
<dbReference type="Proteomes" id="UP000221734">
    <property type="component" value="Chromosome Kuenenia_stuttgartiensis_MBR1"/>
</dbReference>
<evidence type="ECO:0000313" key="10">
    <source>
        <dbReference type="EMBL" id="SOH03511.1"/>
    </source>
</evidence>
<sequence length="408" mass="44290">MLEKVILVICDGLGDRPIKDLGNLTPLEAAKTPNMDKLASESECGMMYSLGRGCVPGSDTSHLNILGYDYREYYSGRGTIEVTGVGMKLQEGDVALRGNFGTVDENFIIKDRRAGRIRGVAPLAQALDGIEIDGVTFLVKPGTGHRAAVVMRGKGLSSAIIDADPHKPDVPVREVTPLDESIEAKHTARILNVFLKKAWEILQKHPLNEERRKKGELLANYLLVRGAGQYKEVPCFKERYAFSGCCIAGGGLYKGVAAYLGMDVIDVPGATGLPDTDIEAKFMAAISNLKHYDFVFVHVKAADSFGEDGNFRGKKEFIEKIDHAARLFHETSENTLLIITGDHSTPCALKSHSGDPIPIIFRGTGVRVDKVAAFNERDCTRGGMGIITGMDIMPQVLNLFGKLPLTGA</sequence>
<reference evidence="10" key="4">
    <citation type="submission" date="2017-10" db="EMBL/GenBank/DDBJ databases">
        <authorList>
            <person name="Banno H."/>
            <person name="Chua N.-H."/>
        </authorList>
    </citation>
    <scope>NUCLEOTIDE SEQUENCE [LARGE SCALE GENOMIC DNA]</scope>
    <source>
        <strain evidence="10">Kuenenia_mbr1_ru-nijmegen</strain>
    </source>
</reference>
<dbReference type="SUPFAM" id="SSF53649">
    <property type="entry name" value="Alkaline phosphatase-like"/>
    <property type="match status" value="1"/>
</dbReference>
<dbReference type="PANTHER" id="PTHR31209">
    <property type="entry name" value="COFACTOR-INDEPENDENT PHOSPHOGLYCERATE MUTASE"/>
    <property type="match status" value="1"/>
</dbReference>
<dbReference type="EMBL" id="LT934425">
    <property type="protein sequence ID" value="SOH03511.1"/>
    <property type="molecule type" value="Genomic_DNA"/>
</dbReference>
<dbReference type="GO" id="GO:0046872">
    <property type="term" value="F:metal ion binding"/>
    <property type="evidence" value="ECO:0007669"/>
    <property type="project" value="InterPro"/>
</dbReference>
<feature type="domain" description="Metalloenzyme" evidence="7">
    <location>
        <begin position="4"/>
        <end position="394"/>
    </location>
</feature>
<evidence type="ECO:0000256" key="5">
    <source>
        <dbReference type="ARBA" id="ARBA00023152"/>
    </source>
</evidence>
<dbReference type="Proteomes" id="UP000501926">
    <property type="component" value="Chromosome"/>
</dbReference>
<protein>
    <submittedName>
        <fullName evidence="8 9">2,3-bisphosphoglycerate-independent phosphoglycerate mutase 1</fullName>
        <ecNumber evidence="9">5.4.2.12</ecNumber>
        <ecNumber evidence="8">5.4.2.1</ecNumber>
    </submittedName>
</protein>
<evidence type="ECO:0000256" key="1">
    <source>
        <dbReference type="ARBA" id="ARBA00000370"/>
    </source>
</evidence>
<reference evidence="9 12" key="5">
    <citation type="submission" date="2020-02" db="EMBL/GenBank/DDBJ databases">
        <title>Newly sequenced genome of strain CSTR1 showed variability in Candidatus Kuenenia stuttgartiensis genomes.</title>
        <authorList>
            <person name="Ding C."/>
            <person name="Adrian L."/>
        </authorList>
    </citation>
    <scope>NUCLEOTIDE SEQUENCE [LARGE SCALE GENOMIC DNA]</scope>
    <source>
        <strain evidence="9 12">CSTR1</strain>
    </source>
</reference>
<dbReference type="EC" id="5.4.2.1" evidence="8"/>
<gene>
    <name evidence="8" type="primary">apgM1</name>
    <name evidence="9" type="synonym">apgM</name>
    <name evidence="9" type="ORF">KsCSTR_15170</name>
    <name evidence="10" type="ORF">KSMBR1_1005</name>
    <name evidence="8" type="ORF">kuste3113</name>
</gene>
<evidence type="ECO:0000313" key="9">
    <source>
        <dbReference type="EMBL" id="QII10896.1"/>
    </source>
</evidence>
<dbReference type="InterPro" id="IPR006124">
    <property type="entry name" value="Metalloenzyme"/>
</dbReference>
<organism evidence="8">
    <name type="scientific">Kuenenia stuttgartiensis</name>
    <dbReference type="NCBI Taxonomy" id="174633"/>
    <lineage>
        <taxon>Bacteria</taxon>
        <taxon>Pseudomonadati</taxon>
        <taxon>Planctomycetota</taxon>
        <taxon>Candidatus Brocadiia</taxon>
        <taxon>Candidatus Brocadiales</taxon>
        <taxon>Candidatus Brocadiaceae</taxon>
        <taxon>Candidatus Kuenenia</taxon>
    </lineage>
</organism>
<keyword evidence="5" id="KW-0324">Glycolysis</keyword>
<evidence type="ECO:0000313" key="11">
    <source>
        <dbReference type="Proteomes" id="UP000221734"/>
    </source>
</evidence>
<dbReference type="OrthoDB" id="9804453at2"/>
<reference evidence="11" key="3">
    <citation type="submission" date="2017-10" db="EMBL/GenBank/DDBJ databases">
        <authorList>
            <person name="Frank J."/>
        </authorList>
    </citation>
    <scope>NUCLEOTIDE SEQUENCE [LARGE SCALE GENOMIC DNA]</scope>
</reference>
<dbReference type="InterPro" id="IPR017850">
    <property type="entry name" value="Alkaline_phosphatase_core_sf"/>
</dbReference>
<dbReference type="CDD" id="cd16011">
    <property type="entry name" value="iPGM_like"/>
    <property type="match status" value="1"/>
</dbReference>
<dbReference type="HAMAP" id="MF_01402_A">
    <property type="entry name" value="ApgM_A"/>
    <property type="match status" value="1"/>
</dbReference>
<dbReference type="Pfam" id="PF10143">
    <property type="entry name" value="PhosphMutase"/>
    <property type="match status" value="1"/>
</dbReference>
<reference evidence="8" key="2">
    <citation type="submission" date="2006-01" db="EMBL/GenBank/DDBJ databases">
        <authorList>
            <person name="Genoscope"/>
        </authorList>
    </citation>
    <scope>NUCLEOTIDE SEQUENCE</scope>
</reference>
<dbReference type="AlphaFoldDB" id="Q1Q1J1"/>
<comment type="function">
    <text evidence="2">Catalyzes the interconversion of 2-phosphoglycerate and 3-phosphoglycerate.</text>
</comment>
<dbReference type="PANTHER" id="PTHR31209:SF0">
    <property type="entry name" value="METALLOENZYME DOMAIN-CONTAINING PROTEIN"/>
    <property type="match status" value="1"/>
</dbReference>
<dbReference type="EMBL" id="CT573071">
    <property type="protein sequence ID" value="CAJ73870.1"/>
    <property type="molecule type" value="Genomic_DNA"/>
</dbReference>
<dbReference type="GO" id="GO:0004619">
    <property type="term" value="F:phosphoglycerate mutase activity"/>
    <property type="evidence" value="ECO:0007669"/>
    <property type="project" value="UniProtKB-EC"/>
</dbReference>